<dbReference type="HAMAP" id="MF_00839">
    <property type="entry name" value="HPF"/>
    <property type="match status" value="1"/>
</dbReference>
<dbReference type="GO" id="GO:0022627">
    <property type="term" value="C:cytosolic small ribosomal subunit"/>
    <property type="evidence" value="ECO:0007669"/>
    <property type="project" value="TreeGrafter"/>
</dbReference>
<dbReference type="NCBIfam" id="TIGR00741">
    <property type="entry name" value="yfiA"/>
    <property type="match status" value="1"/>
</dbReference>
<dbReference type="AlphaFoldDB" id="A0A429V740"/>
<dbReference type="InterPro" id="IPR034694">
    <property type="entry name" value="HPF_long/plastid"/>
</dbReference>
<evidence type="ECO:0000259" key="5">
    <source>
        <dbReference type="Pfam" id="PF16321"/>
    </source>
</evidence>
<dbReference type="InterPro" id="IPR032528">
    <property type="entry name" value="Ribosom_S30AE_C"/>
</dbReference>
<evidence type="ECO:0000256" key="2">
    <source>
        <dbReference type="ARBA" id="ARBA00038695"/>
    </source>
</evidence>
<dbReference type="CDD" id="cd00552">
    <property type="entry name" value="RaiA"/>
    <property type="match status" value="1"/>
</dbReference>
<evidence type="ECO:0000256" key="4">
    <source>
        <dbReference type="HAMAP-Rule" id="MF_00839"/>
    </source>
</evidence>
<evidence type="ECO:0000256" key="1">
    <source>
        <dbReference type="ARBA" id="ARBA00022845"/>
    </source>
</evidence>
<keyword evidence="4" id="KW-0963">Cytoplasm</keyword>
<comment type="subunit">
    <text evidence="4">Interacts with 100S ribosomes.</text>
</comment>
<dbReference type="InterPro" id="IPR003489">
    <property type="entry name" value="RHF/RaiA"/>
</dbReference>
<organism evidence="6 7">
    <name type="scientific">Sphingomonas ginkgonis</name>
    <dbReference type="NCBI Taxonomy" id="2315330"/>
    <lineage>
        <taxon>Bacteria</taxon>
        <taxon>Pseudomonadati</taxon>
        <taxon>Pseudomonadota</taxon>
        <taxon>Alphaproteobacteria</taxon>
        <taxon>Sphingomonadales</taxon>
        <taxon>Sphingomonadaceae</taxon>
        <taxon>Sphingomonas</taxon>
    </lineage>
</organism>
<keyword evidence="1 4" id="KW-0810">Translation regulation</keyword>
<name>A0A429V740_9SPHN</name>
<dbReference type="InterPro" id="IPR038416">
    <property type="entry name" value="Ribosom_S30AE_C_sf"/>
</dbReference>
<dbReference type="InterPro" id="IPR036567">
    <property type="entry name" value="RHF-like"/>
</dbReference>
<dbReference type="Pfam" id="PF02482">
    <property type="entry name" value="Ribosomal_S30AE"/>
    <property type="match status" value="1"/>
</dbReference>
<comment type="subunit">
    <text evidence="2">Associates exclusively with 100S ribosomes, which are dimers of 70S ribosomes.</text>
</comment>
<dbReference type="RefSeq" id="WP_126717600.1">
    <property type="nucleotide sequence ID" value="NZ_RWJF01000001.1"/>
</dbReference>
<gene>
    <name evidence="6" type="primary">raiA</name>
    <name evidence="4" type="synonym">hpf</name>
    <name evidence="6" type="ORF">HMF7854_02160</name>
</gene>
<feature type="domain" description="Sigma 54 modulation/S30EA ribosomal protein C-terminal" evidence="5">
    <location>
        <begin position="134"/>
        <end position="187"/>
    </location>
</feature>
<comment type="caution">
    <text evidence="6">The sequence shown here is derived from an EMBL/GenBank/DDBJ whole genome shotgun (WGS) entry which is preliminary data.</text>
</comment>
<dbReference type="PANTHER" id="PTHR33231:SF1">
    <property type="entry name" value="30S RIBOSOMAL PROTEIN"/>
    <property type="match status" value="1"/>
</dbReference>
<comment type="subcellular location">
    <subcellularLocation>
        <location evidence="4">Cytoplasm</location>
    </subcellularLocation>
</comment>
<keyword evidence="7" id="KW-1185">Reference proteome</keyword>
<dbReference type="OrthoDB" id="9794975at2"/>
<comment type="function">
    <text evidence="4">Required for dimerization of active 70S ribosomes into 100S ribosomes in stationary phase; 100S ribosomes are translationally inactive and sometimes present during exponential growth.</text>
</comment>
<comment type="similarity">
    <text evidence="4">Belongs to the HPF/YfiA ribosome-associated protein family. Long HPF subfamily.</text>
</comment>
<dbReference type="EMBL" id="RWJF01000001">
    <property type="protein sequence ID" value="RST29760.1"/>
    <property type="molecule type" value="Genomic_DNA"/>
</dbReference>
<evidence type="ECO:0000313" key="6">
    <source>
        <dbReference type="EMBL" id="RST29760.1"/>
    </source>
</evidence>
<dbReference type="Pfam" id="PF16321">
    <property type="entry name" value="Ribosom_S30AE_C"/>
    <property type="match status" value="1"/>
</dbReference>
<protein>
    <recommendedName>
        <fullName evidence="3 4">Ribosome hibernation promoting factor</fullName>
        <shortName evidence="4">HPF</shortName>
    </recommendedName>
</protein>
<dbReference type="Proteomes" id="UP000274661">
    <property type="component" value="Unassembled WGS sequence"/>
</dbReference>
<dbReference type="PANTHER" id="PTHR33231">
    <property type="entry name" value="30S RIBOSOMAL PROTEIN"/>
    <property type="match status" value="1"/>
</dbReference>
<evidence type="ECO:0000256" key="3">
    <source>
        <dbReference type="ARBA" id="ARBA00041148"/>
    </source>
</evidence>
<dbReference type="SUPFAM" id="SSF69754">
    <property type="entry name" value="Ribosome binding protein Y (YfiA homologue)"/>
    <property type="match status" value="1"/>
</dbReference>
<evidence type="ECO:0000313" key="7">
    <source>
        <dbReference type="Proteomes" id="UP000274661"/>
    </source>
</evidence>
<sequence length="194" mass="21105">MDVRVAGHQVETGGALQDHVGRRINAMADKYFARAIGANVTFGKGPHDNGFTCDIVAPVNQGIVLKASNRAGDAHVAFDGAADKIERQLRRYMARLRERGGGANGAARDEFVENASYTIFASPVIEEEEPVIEHPPIVAETRVDIPDASVSDAVMMMDLRNTNALLFRNSKTGAHNMVYKRDDGTIGWVEPRTA</sequence>
<dbReference type="InterPro" id="IPR050574">
    <property type="entry name" value="HPF/YfiA_ribosome-assoc"/>
</dbReference>
<reference evidence="6 7" key="1">
    <citation type="submission" date="2018-12" db="EMBL/GenBank/DDBJ databases">
        <title>Sphingomonas sp. HMF7854 Genome sequencing and assembly.</title>
        <authorList>
            <person name="Cha I."/>
            <person name="Kang H."/>
            <person name="Kim H."/>
            <person name="Kang J."/>
            <person name="Joh K."/>
        </authorList>
    </citation>
    <scope>NUCLEOTIDE SEQUENCE [LARGE SCALE GENOMIC DNA]</scope>
    <source>
        <strain evidence="6 7">HMF7854</strain>
    </source>
</reference>
<accession>A0A429V740</accession>
<dbReference type="Gene3D" id="3.30.160.100">
    <property type="entry name" value="Ribosome hibernation promotion factor-like"/>
    <property type="match status" value="1"/>
</dbReference>
<dbReference type="Gene3D" id="3.30.505.50">
    <property type="entry name" value="Sigma 54 modulation/S30EA ribosomal protein, C-terminal domain"/>
    <property type="match status" value="1"/>
</dbReference>
<dbReference type="GO" id="GO:0045900">
    <property type="term" value="P:negative regulation of translational elongation"/>
    <property type="evidence" value="ECO:0007669"/>
    <property type="project" value="TreeGrafter"/>
</dbReference>
<proteinExistence type="inferred from homology"/>
<dbReference type="GO" id="GO:0043024">
    <property type="term" value="F:ribosomal small subunit binding"/>
    <property type="evidence" value="ECO:0007669"/>
    <property type="project" value="TreeGrafter"/>
</dbReference>